<feature type="signal peptide" evidence="3">
    <location>
        <begin position="1"/>
        <end position="24"/>
    </location>
</feature>
<evidence type="ECO:0000313" key="5">
    <source>
        <dbReference type="Proteomes" id="UP001252875"/>
    </source>
</evidence>
<feature type="region of interest" description="Disordered" evidence="1">
    <location>
        <begin position="37"/>
        <end position="84"/>
    </location>
</feature>
<name>A0ABU3EWF8_9ENTE</name>
<keyword evidence="2" id="KW-1133">Transmembrane helix</keyword>
<feature type="chain" id="PRO_5046079068" evidence="3">
    <location>
        <begin position="25"/>
        <end position="127"/>
    </location>
</feature>
<keyword evidence="2" id="KW-0472">Membrane</keyword>
<gene>
    <name evidence="4" type="ORF">P7D85_05405</name>
</gene>
<reference evidence="4 5" key="1">
    <citation type="submission" date="2023-03" db="EMBL/GenBank/DDBJ databases">
        <authorList>
            <person name="Shen W."/>
            <person name="Cai J."/>
        </authorList>
    </citation>
    <scope>NUCLEOTIDE SEQUENCE [LARGE SCALE GENOMIC DNA]</scope>
    <source>
        <strain evidence="4 5">D6-4</strain>
    </source>
</reference>
<evidence type="ECO:0000256" key="3">
    <source>
        <dbReference type="SAM" id="SignalP"/>
    </source>
</evidence>
<dbReference type="NCBIfam" id="TIGR01167">
    <property type="entry name" value="LPXTG_anchor"/>
    <property type="match status" value="1"/>
</dbReference>
<dbReference type="EMBL" id="JARPYI010000002">
    <property type="protein sequence ID" value="MDT2599201.1"/>
    <property type="molecule type" value="Genomic_DNA"/>
</dbReference>
<evidence type="ECO:0000256" key="1">
    <source>
        <dbReference type="SAM" id="MobiDB-lite"/>
    </source>
</evidence>
<proteinExistence type="predicted"/>
<organism evidence="4 5">
    <name type="scientific">Enterococcus hulanensis</name>
    <dbReference type="NCBI Taxonomy" id="2559929"/>
    <lineage>
        <taxon>Bacteria</taxon>
        <taxon>Bacillati</taxon>
        <taxon>Bacillota</taxon>
        <taxon>Bacilli</taxon>
        <taxon>Lactobacillales</taxon>
        <taxon>Enterococcaceae</taxon>
        <taxon>Enterococcus</taxon>
    </lineage>
</organism>
<keyword evidence="2" id="KW-0812">Transmembrane</keyword>
<keyword evidence="5" id="KW-1185">Reference proteome</keyword>
<evidence type="ECO:0000313" key="4">
    <source>
        <dbReference type="EMBL" id="MDT2599201.1"/>
    </source>
</evidence>
<comment type="caution">
    <text evidence="4">The sequence shown here is derived from an EMBL/GenBank/DDBJ whole genome shotgun (WGS) entry which is preliminary data.</text>
</comment>
<keyword evidence="3" id="KW-0732">Signal</keyword>
<feature type="compositionally biased region" description="Polar residues" evidence="1">
    <location>
        <begin position="57"/>
        <end position="66"/>
    </location>
</feature>
<protein>
    <submittedName>
        <fullName evidence="4">LPXTG cell wall anchor domain-containing protein</fullName>
    </submittedName>
</protein>
<dbReference type="RefSeq" id="WP_311821956.1">
    <property type="nucleotide sequence ID" value="NZ_JARPYF010000004.1"/>
</dbReference>
<sequence>MKNLMIFILGFLPLFVVLSSQAEAAVTNGEVQYYYQSSTATSNSSTSETQENNTTSDSHPLSTTSEEVNHEGESASLNHRGGSSHSGITRFLQTNDQRNPILIVVGILILAIAFLGWRIVKNRRKNE</sequence>
<feature type="compositionally biased region" description="Low complexity" evidence="1">
    <location>
        <begin position="37"/>
        <end position="56"/>
    </location>
</feature>
<evidence type="ECO:0000256" key="2">
    <source>
        <dbReference type="SAM" id="Phobius"/>
    </source>
</evidence>
<feature type="compositionally biased region" description="Polar residues" evidence="1">
    <location>
        <begin position="75"/>
        <end position="84"/>
    </location>
</feature>
<feature type="transmembrane region" description="Helical" evidence="2">
    <location>
        <begin position="101"/>
        <end position="120"/>
    </location>
</feature>
<dbReference type="Proteomes" id="UP001252875">
    <property type="component" value="Unassembled WGS sequence"/>
</dbReference>
<accession>A0ABU3EWF8</accession>